<dbReference type="VEuPathDB" id="GiardiaDB:DHA2_151749"/>
<dbReference type="GO" id="GO:0006886">
    <property type="term" value="P:intracellular protein transport"/>
    <property type="evidence" value="ECO:0007669"/>
    <property type="project" value="InterPro"/>
</dbReference>
<dbReference type="GO" id="GO:0008270">
    <property type="term" value="F:zinc ion binding"/>
    <property type="evidence" value="ECO:0007669"/>
    <property type="project" value="InterPro"/>
</dbReference>
<dbReference type="GO" id="GO:0030127">
    <property type="term" value="C:COPII vesicle coat"/>
    <property type="evidence" value="ECO:0007669"/>
    <property type="project" value="InterPro"/>
</dbReference>
<dbReference type="InterPro" id="IPR006895">
    <property type="entry name" value="Znf_Sec23_Sec24"/>
</dbReference>
<evidence type="ECO:0000259" key="3">
    <source>
        <dbReference type="Pfam" id="PF04811"/>
    </source>
</evidence>
<comment type="caution">
    <text evidence="5">The sequence shown here is derived from an EMBL/GenBank/DDBJ whole genome shotgun (WGS) entry which is preliminary data.</text>
</comment>
<feature type="domain" description="Zinc finger Sec23/Sec24-type" evidence="2">
    <location>
        <begin position="116"/>
        <end position="151"/>
    </location>
</feature>
<dbReference type="SUPFAM" id="SSF53300">
    <property type="entry name" value="vWA-like"/>
    <property type="match status" value="1"/>
</dbReference>
<dbReference type="EMBL" id="AHGT01000028">
    <property type="protein sequence ID" value="ESU37349.1"/>
    <property type="molecule type" value="Genomic_DNA"/>
</dbReference>
<dbReference type="SUPFAM" id="SSF82754">
    <property type="entry name" value="C-terminal, gelsolin-like domain of Sec23/24"/>
    <property type="match status" value="1"/>
</dbReference>
<dbReference type="InterPro" id="IPR050550">
    <property type="entry name" value="SEC23_SEC24_subfamily"/>
</dbReference>
<comment type="similarity">
    <text evidence="1">Belongs to the SEC23/SEC24 family. SEC24 subfamily.</text>
</comment>
<accession>V6TFA6</accession>
<evidence type="ECO:0000313" key="6">
    <source>
        <dbReference type="Proteomes" id="UP000018320"/>
    </source>
</evidence>
<dbReference type="Pfam" id="PF04811">
    <property type="entry name" value="Sec23_trunk"/>
    <property type="match status" value="1"/>
</dbReference>
<dbReference type="VEuPathDB" id="GiardiaDB:GL50803_0016520"/>
<evidence type="ECO:0000259" key="2">
    <source>
        <dbReference type="Pfam" id="PF04810"/>
    </source>
</evidence>
<dbReference type="InterPro" id="IPR036180">
    <property type="entry name" value="Gelsolin-like_dom_sf"/>
</dbReference>
<sequence>VWSYPLSQIKMSAGVQAPTPVKRYSSLFPTGQHNISDGDGVGPASGSFLEVFRYVHKKRPSMAVLSCSLNTIPRSEGILRKLGVPIALGVSPLAPLDNLRVVGLQSSSIPLITAPPIRCQRCRGYMNPYNILLNESWTCVLCSRVNPYPPNRVPALVFSAQANAFVPSIPPECSPGNTCSFPYAEFLCATVEYDVSANLAFLPATTDAAAARFSELNPGEVSHVQASVLSTDAIMEANAITVAAEQPFSSLELAQNRFEGNNISIPSTECLYARKLPVLNADELIANAVPVSEKDSVHLLHKAQPVCLPFSIIVLIPITVNSINSGVLASSCTSILSSLQLMNQHISLVPLFYNQKIICYRRINHDPERIEEIEITPDPLVSEPVIPYPLEELAITRDFVKEQSFFQKLLSRFYNQAAASVAAGAEHYTVSSMISAISGCISTLQRMSGKIVVVQTDPCTRGIGCNPLSTINPVEYSNPSVEKLYLSRSMLINRLAYAAASHNIGIDIIALPMDKNVNLGLVPLSSLCVMTGGALLYNEASAYAEKHSASATGLGNADFATNALLRLLTATQGVSATLSIRTSEGLTVSMQEATGKPASSSLSSAFTATGASALWANTRDFIATTMSRRSGDGSGNEDSALSKGMLSASGQASGVSKGRPSIENIAQLIQTENKPRYKVSSADNFFANYLKVSDVEYSFANISEYTSYIMELKYNAKLPAECSNSYIQTALLYTSTDGSRRLRVSTLQLAVSDNLTDIYSNIDQSIYMSWLAKKLAFLTLNSAALVMGDIGALGGRILLEKPISDSGVDVEIEAGLVKYGSIVIGSAVPASGDYLSMPLHGGGMADNNLFNASQASQNIQTSVVQSISNSLGLQGKRKTIDEGVRTGHMSANGAAYLLFKYGGLLTTKQLPFNIASSSLLFDGEYSYGAVLRGRKTLEQMVYPLIRQFRDLSTSIANDRLTVPTNMDLVPSYLMGLTRTALCHAHRSESEGGPFTADMRCSTAFLVVSASVSSIASMLYPVIYNITTYLTSFVPEIGTYKTAHPEAVLTMPVSIPTPIRACSRYIENLTGSILYIVSGNLSFFWVGSLVPEELRRGLFGAQSHGELRVAPFSLYASASQDKGICSTLLNFITIVKRLTDCCGGDIVVPEGVGGVEGLVRWMLVEDSTSQDKSYADFLNGFATAIGAA</sequence>
<evidence type="ECO:0000256" key="1">
    <source>
        <dbReference type="ARBA" id="ARBA00008334"/>
    </source>
</evidence>
<proteinExistence type="inferred from homology"/>
<organism evidence="5 6">
    <name type="scientific">Giardia intestinalis</name>
    <name type="common">Giardia lamblia</name>
    <dbReference type="NCBI Taxonomy" id="5741"/>
    <lineage>
        <taxon>Eukaryota</taxon>
        <taxon>Metamonada</taxon>
        <taxon>Diplomonadida</taxon>
        <taxon>Hexamitidae</taxon>
        <taxon>Giardiinae</taxon>
        <taxon>Giardia</taxon>
    </lineage>
</organism>
<dbReference type="InterPro" id="IPR036175">
    <property type="entry name" value="Sec23/24_helical_dom_sf"/>
</dbReference>
<dbReference type="InterPro" id="IPR012990">
    <property type="entry name" value="Beta-sandwich_Sec23_24"/>
</dbReference>
<evidence type="ECO:0000313" key="5">
    <source>
        <dbReference type="EMBL" id="ESU37349.1"/>
    </source>
</evidence>
<evidence type="ECO:0000259" key="4">
    <source>
        <dbReference type="Pfam" id="PF08033"/>
    </source>
</evidence>
<dbReference type="SUPFAM" id="SSF82919">
    <property type="entry name" value="Zn-finger domain of Sec23/24"/>
    <property type="match status" value="1"/>
</dbReference>
<dbReference type="PANTHER" id="PTHR13803">
    <property type="entry name" value="SEC24-RELATED PROTEIN"/>
    <property type="match status" value="1"/>
</dbReference>
<dbReference type="Gene3D" id="3.40.50.410">
    <property type="entry name" value="von Willebrand factor, type A domain"/>
    <property type="match status" value="1"/>
</dbReference>
<dbReference type="SUPFAM" id="SSF81995">
    <property type="entry name" value="beta-sandwich domain of Sec23/24"/>
    <property type="match status" value="1"/>
</dbReference>
<dbReference type="AlphaFoldDB" id="V6TFA6"/>
<dbReference type="GO" id="GO:0090110">
    <property type="term" value="P:COPII-coated vesicle cargo loading"/>
    <property type="evidence" value="ECO:0007669"/>
    <property type="project" value="TreeGrafter"/>
</dbReference>
<name>V6TFA6_GIAIN</name>
<dbReference type="InterPro" id="IPR036465">
    <property type="entry name" value="vWFA_dom_sf"/>
</dbReference>
<dbReference type="InterPro" id="IPR006896">
    <property type="entry name" value="Sec23/24_trunk_dom"/>
</dbReference>
<feature type="domain" description="Sec23/Sec24 trunk" evidence="3">
    <location>
        <begin position="314"/>
        <end position="539"/>
    </location>
</feature>
<dbReference type="PANTHER" id="PTHR13803:SF4">
    <property type="entry name" value="SECRETORY 24CD, ISOFORM C"/>
    <property type="match status" value="1"/>
</dbReference>
<dbReference type="GO" id="GO:0000149">
    <property type="term" value="F:SNARE binding"/>
    <property type="evidence" value="ECO:0007669"/>
    <property type="project" value="TreeGrafter"/>
</dbReference>
<reference evidence="6" key="1">
    <citation type="submission" date="2012-02" db="EMBL/GenBank/DDBJ databases">
        <title>Genome sequencing of Giardia lamblia Genotypes A2 and B isolates (DH and GS) and comparative analysis with the genomes of Genotypes A1 and E (WB and Pig).</title>
        <authorList>
            <person name="Adam R."/>
            <person name="Dahlstrom E."/>
            <person name="Martens C."/>
            <person name="Bruno D."/>
            <person name="Barbian K."/>
            <person name="Porcella S.F."/>
            <person name="Nash T."/>
        </authorList>
    </citation>
    <scope>NUCLEOTIDE SEQUENCE</scope>
    <source>
        <strain evidence="6">DH</strain>
    </source>
</reference>
<dbReference type="Pfam" id="PF04810">
    <property type="entry name" value="zf-Sec23_Sec24"/>
    <property type="match status" value="1"/>
</dbReference>
<dbReference type="GO" id="GO:0070971">
    <property type="term" value="C:endoplasmic reticulum exit site"/>
    <property type="evidence" value="ECO:0007669"/>
    <property type="project" value="TreeGrafter"/>
</dbReference>
<dbReference type="Pfam" id="PF08033">
    <property type="entry name" value="Sec23_BS"/>
    <property type="match status" value="1"/>
</dbReference>
<feature type="non-terminal residue" evidence="5">
    <location>
        <position position="1"/>
    </location>
</feature>
<dbReference type="Gene3D" id="2.60.40.1670">
    <property type="entry name" value="beta-sandwich domain of Sec23/24"/>
    <property type="match status" value="1"/>
</dbReference>
<feature type="domain" description="Sec23/Sec24 beta-sandwich" evidence="4">
    <location>
        <begin position="684"/>
        <end position="752"/>
    </location>
</feature>
<dbReference type="VEuPathDB" id="GiardiaDB:GL50581_356"/>
<gene>
    <name evidence="5" type="ORF">DHA2_151749</name>
</gene>
<dbReference type="VEuPathDB" id="GiardiaDB:QR46_0457"/>
<dbReference type="Proteomes" id="UP000018320">
    <property type="component" value="Unassembled WGS sequence"/>
</dbReference>
<dbReference type="SUPFAM" id="SSF81811">
    <property type="entry name" value="Helical domain of Sec23/24"/>
    <property type="match status" value="1"/>
</dbReference>
<dbReference type="Gene3D" id="1.20.120.730">
    <property type="entry name" value="Sec23/Sec24 helical domain"/>
    <property type="match status" value="1"/>
</dbReference>
<protein>
    <submittedName>
        <fullName evidence="5">Putative Sec23/Sec24 domain protein</fullName>
    </submittedName>
</protein>
<dbReference type="InterPro" id="IPR036174">
    <property type="entry name" value="Znf_Sec23_Sec24_sf"/>
</dbReference>
<dbReference type="Gene3D" id="2.30.30.380">
    <property type="entry name" value="Zn-finger domain of Sec23/24"/>
    <property type="match status" value="1"/>
</dbReference>
<reference evidence="5 6" key="2">
    <citation type="journal article" date="2013" name="Genome Biol. Evol.">
        <title>Genome sequencing of Giardia lamblia genotypes A2 and B isolates (DH and GS) and comparative analysis with the genomes of genotypes A1 and E (WB and Pig).</title>
        <authorList>
            <person name="Adam R.D."/>
            <person name="Dahlstrom E.W."/>
            <person name="Martens C.A."/>
            <person name="Bruno D.P."/>
            <person name="Barbian K.D."/>
            <person name="Ricklefs S.M."/>
            <person name="Hernandez M.M."/>
            <person name="Narla N.P."/>
            <person name="Patel R.B."/>
            <person name="Porcella S.F."/>
            <person name="Nash T.E."/>
        </authorList>
    </citation>
    <scope>NUCLEOTIDE SEQUENCE [LARGE SCALE GENOMIC DNA]</scope>
    <source>
        <strain evidence="5 6">DH</strain>
    </source>
</reference>